<dbReference type="OrthoDB" id="7226430at2"/>
<dbReference type="RefSeq" id="WP_086653069.1">
    <property type="nucleotide sequence ID" value="NZ_JOPG01000009.1"/>
</dbReference>
<name>A0A1Y3GAK4_9PROT</name>
<organism evidence="1 2">
    <name type="scientific">Acetobacter malorum</name>
    <dbReference type="NCBI Taxonomy" id="178901"/>
    <lineage>
        <taxon>Bacteria</taxon>
        <taxon>Pseudomonadati</taxon>
        <taxon>Pseudomonadota</taxon>
        <taxon>Alphaproteobacteria</taxon>
        <taxon>Acetobacterales</taxon>
        <taxon>Acetobacteraceae</taxon>
        <taxon>Acetobacter</taxon>
    </lineage>
</organism>
<comment type="caution">
    <text evidence="1">The sequence shown here is derived from an EMBL/GenBank/DDBJ whole genome shotgun (WGS) entry which is preliminary data.</text>
</comment>
<evidence type="ECO:0000313" key="1">
    <source>
        <dbReference type="EMBL" id="OUJ06617.1"/>
    </source>
</evidence>
<protein>
    <submittedName>
        <fullName evidence="1">Uncharacterized protein</fullName>
    </submittedName>
</protein>
<dbReference type="EMBL" id="JOPG01000009">
    <property type="protein sequence ID" value="OUJ06617.1"/>
    <property type="molecule type" value="Genomic_DNA"/>
</dbReference>
<dbReference type="AlphaFoldDB" id="A0A1Y3GAK4"/>
<evidence type="ECO:0000313" key="2">
    <source>
        <dbReference type="Proteomes" id="UP000242683"/>
    </source>
</evidence>
<dbReference type="Proteomes" id="UP000242683">
    <property type="component" value="Unassembled WGS sequence"/>
</dbReference>
<reference evidence="2" key="1">
    <citation type="submission" date="2014-06" db="EMBL/GenBank/DDBJ databases">
        <authorList>
            <person name="Winans N.J."/>
            <person name="Newell P.D."/>
            <person name="Douglas A.E."/>
        </authorList>
    </citation>
    <scope>NUCLEOTIDE SEQUENCE [LARGE SCALE GENOMIC DNA]</scope>
    <source>
        <strain evidence="2">DsW_057</strain>
    </source>
</reference>
<proteinExistence type="predicted"/>
<gene>
    <name evidence="1" type="ORF">HK23_14120</name>
</gene>
<sequence>MPDNATTNWPNPERPGVPMFPERDGWHWLSNRPNDDPFPAEWSHEDYCNAETEWSWDMGEEREDAYEMKGLYYHGPCLTPTQISEMLAGERERCATACDKLADDFLPCHPSEYAREIRNLGAAS</sequence>
<accession>A0A1Y3GAK4</accession>